<feature type="region of interest" description="Disordered" evidence="5">
    <location>
        <begin position="1"/>
        <end position="23"/>
    </location>
</feature>
<reference evidence="6 7" key="1">
    <citation type="journal article" date="2018" name="Science">
        <title>The opium poppy genome and morphinan production.</title>
        <authorList>
            <person name="Guo L."/>
            <person name="Winzer T."/>
            <person name="Yang X."/>
            <person name="Li Y."/>
            <person name="Ning Z."/>
            <person name="He Z."/>
            <person name="Teodor R."/>
            <person name="Lu Y."/>
            <person name="Bowser T.A."/>
            <person name="Graham I.A."/>
            <person name="Ye K."/>
        </authorList>
    </citation>
    <scope>NUCLEOTIDE SEQUENCE [LARGE SCALE GENOMIC DNA]</scope>
    <source>
        <strain evidence="7">cv. HN1</strain>
        <tissue evidence="6">Leaves</tissue>
    </source>
</reference>
<name>A0A4Y7IJU4_PAPSO</name>
<keyword evidence="4" id="KW-0539">Nucleus</keyword>
<evidence type="ECO:0000256" key="2">
    <source>
        <dbReference type="ARBA" id="ARBA00022478"/>
    </source>
</evidence>
<dbReference type="AlphaFoldDB" id="A0A4Y7IJU4"/>
<proteinExistence type="predicted"/>
<gene>
    <name evidence="6" type="ORF">C5167_040944</name>
</gene>
<evidence type="ECO:0000256" key="4">
    <source>
        <dbReference type="ARBA" id="ARBA00023242"/>
    </source>
</evidence>
<evidence type="ECO:0000256" key="5">
    <source>
        <dbReference type="SAM" id="MobiDB-lite"/>
    </source>
</evidence>
<dbReference type="STRING" id="3469.A0A4Y7IJU4"/>
<accession>A0A4Y7IJU4</accession>
<keyword evidence="2" id="KW-0240">DNA-directed RNA polymerase</keyword>
<dbReference type="Pfam" id="PF05132">
    <property type="entry name" value="RNA_pol_Rpc4"/>
    <property type="match status" value="1"/>
</dbReference>
<dbReference type="GO" id="GO:0042797">
    <property type="term" value="P:tRNA transcription by RNA polymerase III"/>
    <property type="evidence" value="ECO:0007669"/>
    <property type="project" value="TreeGrafter"/>
</dbReference>
<sequence length="315" mass="34726">MSEEKNKMHGGVGEDNPDAPKRVARKVRFQPKVPARKIPKPAVPKIDVPSEAELEEKLRFANRTLDLGRKPKTEKKYEDIESDLTKKPTSTTIKSFGLRSCTSESSEMKSLDIVPFEGAPSHDSTSRALVEPKKIKQYKEPWSQYSNYPVTLPLRRPYAGDPKILDEEEFGKAGDNKEYDETAINAAAELGLMEESNETNMIFLQLPPSLPAFKRSASAVGKEIAGNKRTNTCSLEELRSGFMGKMLVYKSGAVKLKLGDNLFHVFPGSGVCAESVAAIDTKGKRCNVVGDITRRAVLTPDIDSIAPLNSIINLD</sequence>
<dbReference type="Proteomes" id="UP000316621">
    <property type="component" value="Chromosome 1"/>
</dbReference>
<dbReference type="GO" id="GO:0005666">
    <property type="term" value="C:RNA polymerase III complex"/>
    <property type="evidence" value="ECO:0007669"/>
    <property type="project" value="InterPro"/>
</dbReference>
<dbReference type="Gramene" id="RZC47991">
    <property type="protein sequence ID" value="RZC47991"/>
    <property type="gene ID" value="C5167_040944"/>
</dbReference>
<keyword evidence="7" id="KW-1185">Reference proteome</keyword>
<evidence type="ECO:0000256" key="1">
    <source>
        <dbReference type="ARBA" id="ARBA00004123"/>
    </source>
</evidence>
<evidence type="ECO:0000256" key="3">
    <source>
        <dbReference type="ARBA" id="ARBA00023163"/>
    </source>
</evidence>
<organism evidence="6 7">
    <name type="scientific">Papaver somniferum</name>
    <name type="common">Opium poppy</name>
    <dbReference type="NCBI Taxonomy" id="3469"/>
    <lineage>
        <taxon>Eukaryota</taxon>
        <taxon>Viridiplantae</taxon>
        <taxon>Streptophyta</taxon>
        <taxon>Embryophyta</taxon>
        <taxon>Tracheophyta</taxon>
        <taxon>Spermatophyta</taxon>
        <taxon>Magnoliopsida</taxon>
        <taxon>Ranunculales</taxon>
        <taxon>Papaveraceae</taxon>
        <taxon>Papaveroideae</taxon>
        <taxon>Papaver</taxon>
    </lineage>
</organism>
<evidence type="ECO:0000313" key="6">
    <source>
        <dbReference type="EMBL" id="RZC47991.1"/>
    </source>
</evidence>
<keyword evidence="3" id="KW-0804">Transcription</keyword>
<dbReference type="PANTHER" id="PTHR13408">
    <property type="entry name" value="DNA-DIRECTED RNA POLYMERASE III"/>
    <property type="match status" value="1"/>
</dbReference>
<evidence type="ECO:0000313" key="7">
    <source>
        <dbReference type="Proteomes" id="UP000316621"/>
    </source>
</evidence>
<dbReference type="OrthoDB" id="747670at2759"/>
<evidence type="ECO:0008006" key="8">
    <source>
        <dbReference type="Google" id="ProtNLM"/>
    </source>
</evidence>
<dbReference type="PANTHER" id="PTHR13408:SF0">
    <property type="entry name" value="DNA-DIRECTED RNA POLYMERASE III SUBUNIT RPC4"/>
    <property type="match status" value="1"/>
</dbReference>
<dbReference type="GO" id="GO:0003677">
    <property type="term" value="F:DNA binding"/>
    <property type="evidence" value="ECO:0007669"/>
    <property type="project" value="InterPro"/>
</dbReference>
<dbReference type="InterPro" id="IPR007811">
    <property type="entry name" value="RPC4"/>
</dbReference>
<protein>
    <recommendedName>
        <fullName evidence="8">DNA-directed RNA polymerase III subunit RPC4</fullName>
    </recommendedName>
</protein>
<dbReference type="EMBL" id="CM010715">
    <property type="protein sequence ID" value="RZC47991.1"/>
    <property type="molecule type" value="Genomic_DNA"/>
</dbReference>
<comment type="subcellular location">
    <subcellularLocation>
        <location evidence="1">Nucleus</location>
    </subcellularLocation>
</comment>